<dbReference type="STRING" id="1676925.ENSPKIP00000008525"/>
<feature type="region of interest" description="Disordered" evidence="6">
    <location>
        <begin position="269"/>
        <end position="305"/>
    </location>
</feature>
<dbReference type="CDD" id="cd00096">
    <property type="entry name" value="Ig"/>
    <property type="match status" value="1"/>
</dbReference>
<dbReference type="AlphaFoldDB" id="A0A3B3QSC8"/>
<dbReference type="CTD" id="133418"/>
<keyword evidence="7" id="KW-0812">Transmembrane</keyword>
<protein>
    <submittedName>
        <fullName evidence="10">Embigin</fullName>
    </submittedName>
</protein>
<evidence type="ECO:0000256" key="4">
    <source>
        <dbReference type="ARBA" id="ARBA00023180"/>
    </source>
</evidence>
<dbReference type="InterPro" id="IPR051275">
    <property type="entry name" value="Cell_adhesion_signaling"/>
</dbReference>
<keyword evidence="11" id="KW-1185">Reference proteome</keyword>
<evidence type="ECO:0000256" key="5">
    <source>
        <dbReference type="ARBA" id="ARBA00023319"/>
    </source>
</evidence>
<feature type="domain" description="Ig-like" evidence="9">
    <location>
        <begin position="33"/>
        <end position="131"/>
    </location>
</feature>
<organism evidence="10 11">
    <name type="scientific">Paramormyrops kingsleyae</name>
    <dbReference type="NCBI Taxonomy" id="1676925"/>
    <lineage>
        <taxon>Eukaryota</taxon>
        <taxon>Metazoa</taxon>
        <taxon>Chordata</taxon>
        <taxon>Craniata</taxon>
        <taxon>Vertebrata</taxon>
        <taxon>Euteleostomi</taxon>
        <taxon>Actinopterygii</taxon>
        <taxon>Neopterygii</taxon>
        <taxon>Teleostei</taxon>
        <taxon>Osteoglossocephala</taxon>
        <taxon>Osteoglossomorpha</taxon>
        <taxon>Osteoglossiformes</taxon>
        <taxon>Mormyridae</taxon>
        <taxon>Paramormyrops</taxon>
    </lineage>
</organism>
<dbReference type="Gene3D" id="2.60.40.10">
    <property type="entry name" value="Immunoglobulins"/>
    <property type="match status" value="1"/>
</dbReference>
<dbReference type="RefSeq" id="XP_023658958.1">
    <property type="nucleotide sequence ID" value="XM_023803190.2"/>
</dbReference>
<dbReference type="SUPFAM" id="SSF48726">
    <property type="entry name" value="Immunoglobulin"/>
    <property type="match status" value="2"/>
</dbReference>
<dbReference type="InterPro" id="IPR003599">
    <property type="entry name" value="Ig_sub"/>
</dbReference>
<keyword evidence="8" id="KW-0732">Signal</keyword>
<proteinExistence type="predicted"/>
<keyword evidence="2 7" id="KW-0472">Membrane</keyword>
<feature type="signal peptide" evidence="8">
    <location>
        <begin position="1"/>
        <end position="21"/>
    </location>
</feature>
<feature type="transmembrane region" description="Helical" evidence="7">
    <location>
        <begin position="244"/>
        <end position="262"/>
    </location>
</feature>
<name>A0A3B3QSC8_9TELE</name>
<feature type="chain" id="PRO_5017355292" evidence="8">
    <location>
        <begin position="22"/>
        <end position="305"/>
    </location>
</feature>
<dbReference type="OrthoDB" id="9932757at2759"/>
<evidence type="ECO:0000256" key="6">
    <source>
        <dbReference type="SAM" id="MobiDB-lite"/>
    </source>
</evidence>
<keyword evidence="4" id="KW-0325">Glycoprotein</keyword>
<comment type="subcellular location">
    <subcellularLocation>
        <location evidence="1">Membrane</location>
        <topology evidence="1">Single-pass type I membrane protein</topology>
    </subcellularLocation>
</comment>
<dbReference type="Proteomes" id="UP000261540">
    <property type="component" value="Unplaced"/>
</dbReference>
<feature type="domain" description="Ig-like" evidence="9">
    <location>
        <begin position="154"/>
        <end position="237"/>
    </location>
</feature>
<dbReference type="SMART" id="SM00409">
    <property type="entry name" value="IG"/>
    <property type="match status" value="1"/>
</dbReference>
<dbReference type="GeneID" id="111839358"/>
<evidence type="ECO:0000259" key="9">
    <source>
        <dbReference type="PROSITE" id="PS50835"/>
    </source>
</evidence>
<evidence type="ECO:0000313" key="10">
    <source>
        <dbReference type="Ensembl" id="ENSPKIP00000008525.1"/>
    </source>
</evidence>
<keyword evidence="3" id="KW-1015">Disulfide bond</keyword>
<dbReference type="Pfam" id="PF13927">
    <property type="entry name" value="Ig_3"/>
    <property type="match status" value="1"/>
</dbReference>
<sequence length="305" mass="34255">MLSVAVAQLVLLLLRPDGVAADGTNSSNMTTDPGMPVTFKTVTIKEQSSEERIEIWEPAYHDLSCTVADTFVGKPDSMNGYWTKDGEEINQTQVTIQKKIDQYHLQKRFYINGSSLGNYSCVFMNGTKNITRSFLIYALSMKNKTDKPIVSYIGTSAVLTCNIKPMPLTWEWYKVNRTEKGMINVTDSPPRYKTQMSGSESRLTIENLVEEDTDTYVCMAVYPIGPVQGEVTLRVLSFMEPLKPFLVVLVEVVLLVFLILLCECQGRRKGSTAVPENGTHIDQTENLRKEEPSGTEETTAKRRKV</sequence>
<evidence type="ECO:0000256" key="8">
    <source>
        <dbReference type="SAM" id="SignalP"/>
    </source>
</evidence>
<dbReference type="GeneTree" id="ENSGT00940000158944"/>
<feature type="compositionally biased region" description="Basic and acidic residues" evidence="6">
    <location>
        <begin position="282"/>
        <end position="292"/>
    </location>
</feature>
<evidence type="ECO:0000256" key="7">
    <source>
        <dbReference type="SAM" id="Phobius"/>
    </source>
</evidence>
<evidence type="ECO:0000313" key="11">
    <source>
        <dbReference type="Proteomes" id="UP000261540"/>
    </source>
</evidence>
<keyword evidence="7" id="KW-1133">Transmembrane helix</keyword>
<evidence type="ECO:0000256" key="1">
    <source>
        <dbReference type="ARBA" id="ARBA00004479"/>
    </source>
</evidence>
<dbReference type="InterPro" id="IPR036179">
    <property type="entry name" value="Ig-like_dom_sf"/>
</dbReference>
<dbReference type="KEGG" id="pki:111839358"/>
<dbReference type="GO" id="GO:0016020">
    <property type="term" value="C:membrane"/>
    <property type="evidence" value="ECO:0007669"/>
    <property type="project" value="UniProtKB-SubCell"/>
</dbReference>
<dbReference type="Ensembl" id="ENSPKIT00000032606.1">
    <property type="protein sequence ID" value="ENSPKIP00000008525.1"/>
    <property type="gene ID" value="ENSPKIG00000023980.1"/>
</dbReference>
<reference evidence="10" key="2">
    <citation type="submission" date="2025-09" db="UniProtKB">
        <authorList>
            <consortium name="Ensembl"/>
        </authorList>
    </citation>
    <scope>IDENTIFICATION</scope>
</reference>
<reference evidence="10" key="1">
    <citation type="submission" date="2025-08" db="UniProtKB">
        <authorList>
            <consortium name="Ensembl"/>
        </authorList>
    </citation>
    <scope>IDENTIFICATION</scope>
</reference>
<evidence type="ECO:0000256" key="3">
    <source>
        <dbReference type="ARBA" id="ARBA00023157"/>
    </source>
</evidence>
<accession>A0A3B3QSC8</accession>
<dbReference type="InterPro" id="IPR013783">
    <property type="entry name" value="Ig-like_fold"/>
</dbReference>
<dbReference type="PANTHER" id="PTHR11640">
    <property type="entry name" value="NEPHRIN"/>
    <property type="match status" value="1"/>
</dbReference>
<keyword evidence="5" id="KW-0393">Immunoglobulin domain</keyword>
<dbReference type="InterPro" id="IPR007110">
    <property type="entry name" value="Ig-like_dom"/>
</dbReference>
<evidence type="ECO:0000256" key="2">
    <source>
        <dbReference type="ARBA" id="ARBA00023136"/>
    </source>
</evidence>
<dbReference type="PROSITE" id="PS50835">
    <property type="entry name" value="IG_LIKE"/>
    <property type="match status" value="2"/>
</dbReference>